<evidence type="ECO:0000256" key="1">
    <source>
        <dbReference type="ARBA" id="ARBA00003159"/>
    </source>
</evidence>
<accession>A0A7X0KP34</accession>
<gene>
    <name evidence="12" type="ORF">GGR00_005619</name>
</gene>
<keyword evidence="4 10" id="KW-0813">Transport</keyword>
<protein>
    <submittedName>
        <fullName evidence="12">Polar amino acid transport system permease protein</fullName>
    </submittedName>
</protein>
<evidence type="ECO:0000313" key="13">
    <source>
        <dbReference type="Proteomes" id="UP000536262"/>
    </source>
</evidence>
<dbReference type="AlphaFoldDB" id="A0A7X0KP34"/>
<dbReference type="InterPro" id="IPR010065">
    <property type="entry name" value="AA_ABC_transptr_permease_3TM"/>
</dbReference>
<dbReference type="PANTHER" id="PTHR30614">
    <property type="entry name" value="MEMBRANE COMPONENT OF AMINO ACID ABC TRANSPORTER"/>
    <property type="match status" value="1"/>
</dbReference>
<keyword evidence="8 10" id="KW-1133">Transmembrane helix</keyword>
<dbReference type="RefSeq" id="WP_210315152.1">
    <property type="nucleotide sequence ID" value="NZ_BAABEG010000001.1"/>
</dbReference>
<dbReference type="Gene3D" id="1.10.3720.10">
    <property type="entry name" value="MetI-like"/>
    <property type="match status" value="1"/>
</dbReference>
<dbReference type="InterPro" id="IPR035906">
    <property type="entry name" value="MetI-like_sf"/>
</dbReference>
<sequence length="283" mass="31510">MSTLEVETAQRMAPPLPVRQGSFFRRHANVIDIIGFIAFLVVVVWLVARGAGAMGYTWQWERVPPYFWRIIDGEIIWGPLIKGLLITLQIAALAIVLTLPLGVATALLRLSDSIVGRFLAKAYIEIIRNTPLLLQVLIFYFIIGRVLEIPRLWCGILTLALYEGTFAAEIIRGAIQSIPRGQWEASKSLGLSSYTTYSSIILPQTMPLVIPPMAGVLVNLVKHSSIVSVIAIFDLTTEARTIAADTFMSFEIWLTVAIMYLVITIALSLVAIWLERRFKLVGK</sequence>
<evidence type="ECO:0000256" key="5">
    <source>
        <dbReference type="ARBA" id="ARBA00022475"/>
    </source>
</evidence>
<proteinExistence type="inferred from homology"/>
<dbReference type="GO" id="GO:0043190">
    <property type="term" value="C:ATP-binding cassette (ABC) transporter complex"/>
    <property type="evidence" value="ECO:0007669"/>
    <property type="project" value="InterPro"/>
</dbReference>
<dbReference type="Proteomes" id="UP000536262">
    <property type="component" value="Unassembled WGS sequence"/>
</dbReference>
<dbReference type="GO" id="GO:0022857">
    <property type="term" value="F:transmembrane transporter activity"/>
    <property type="evidence" value="ECO:0007669"/>
    <property type="project" value="InterPro"/>
</dbReference>
<evidence type="ECO:0000256" key="7">
    <source>
        <dbReference type="ARBA" id="ARBA00022970"/>
    </source>
</evidence>
<evidence type="ECO:0000313" key="12">
    <source>
        <dbReference type="EMBL" id="MBB6357795.1"/>
    </source>
</evidence>
<feature type="transmembrane region" description="Helical" evidence="10">
    <location>
        <begin position="29"/>
        <end position="48"/>
    </location>
</feature>
<dbReference type="SUPFAM" id="SSF161098">
    <property type="entry name" value="MetI-like"/>
    <property type="match status" value="1"/>
</dbReference>
<keyword evidence="9 10" id="KW-0472">Membrane</keyword>
<evidence type="ECO:0000256" key="8">
    <source>
        <dbReference type="ARBA" id="ARBA00022989"/>
    </source>
</evidence>
<keyword evidence="6 10" id="KW-0812">Transmembrane</keyword>
<evidence type="ECO:0000256" key="6">
    <source>
        <dbReference type="ARBA" id="ARBA00022692"/>
    </source>
</evidence>
<dbReference type="InterPro" id="IPR000515">
    <property type="entry name" value="MetI-like"/>
</dbReference>
<dbReference type="PROSITE" id="PS50928">
    <property type="entry name" value="ABC_TM1"/>
    <property type="match status" value="1"/>
</dbReference>
<evidence type="ECO:0000256" key="3">
    <source>
        <dbReference type="ARBA" id="ARBA00010072"/>
    </source>
</evidence>
<dbReference type="InterPro" id="IPR043429">
    <property type="entry name" value="ArtM/GltK/GlnP/TcyL/YhdX-like"/>
</dbReference>
<keyword evidence="13" id="KW-1185">Reference proteome</keyword>
<evidence type="ECO:0000256" key="4">
    <source>
        <dbReference type="ARBA" id="ARBA00022448"/>
    </source>
</evidence>
<comment type="subcellular location">
    <subcellularLocation>
        <location evidence="2">Cell inner membrane</location>
        <topology evidence="2">Multi-pass membrane protein</topology>
    </subcellularLocation>
    <subcellularLocation>
        <location evidence="10">Cell membrane</location>
        <topology evidence="10">Multi-pass membrane protein</topology>
    </subcellularLocation>
</comment>
<dbReference type="EMBL" id="JACHOU010000032">
    <property type="protein sequence ID" value="MBB6357795.1"/>
    <property type="molecule type" value="Genomic_DNA"/>
</dbReference>
<keyword evidence="5" id="KW-1003">Cell membrane</keyword>
<keyword evidence="7" id="KW-0029">Amino-acid transport</keyword>
<dbReference type="CDD" id="cd06261">
    <property type="entry name" value="TM_PBP2"/>
    <property type="match status" value="1"/>
</dbReference>
<dbReference type="GO" id="GO:0006865">
    <property type="term" value="P:amino acid transport"/>
    <property type="evidence" value="ECO:0007669"/>
    <property type="project" value="UniProtKB-KW"/>
</dbReference>
<comment type="function">
    <text evidence="1">Part of the binding-protein-dependent transport system for glutamine; probably responsible for the translocation of the substrate across the membrane.</text>
</comment>
<evidence type="ECO:0000256" key="10">
    <source>
        <dbReference type="RuleBase" id="RU363032"/>
    </source>
</evidence>
<dbReference type="Pfam" id="PF00528">
    <property type="entry name" value="BPD_transp_1"/>
    <property type="match status" value="1"/>
</dbReference>
<feature type="transmembrane region" description="Helical" evidence="10">
    <location>
        <begin position="252"/>
        <end position="274"/>
    </location>
</feature>
<organism evidence="12 13">
    <name type="scientific">Aminobacter aganoensis</name>
    <dbReference type="NCBI Taxonomy" id="83264"/>
    <lineage>
        <taxon>Bacteria</taxon>
        <taxon>Pseudomonadati</taxon>
        <taxon>Pseudomonadota</taxon>
        <taxon>Alphaproteobacteria</taxon>
        <taxon>Hyphomicrobiales</taxon>
        <taxon>Phyllobacteriaceae</taxon>
        <taxon>Aminobacter</taxon>
    </lineage>
</organism>
<feature type="transmembrane region" description="Helical" evidence="10">
    <location>
        <begin position="208"/>
        <end position="232"/>
    </location>
</feature>
<reference evidence="12 13" key="1">
    <citation type="submission" date="2020-08" db="EMBL/GenBank/DDBJ databases">
        <title>Genomic Encyclopedia of Type Strains, Phase IV (KMG-IV): sequencing the most valuable type-strain genomes for metagenomic binning, comparative biology and taxonomic classification.</title>
        <authorList>
            <person name="Goeker M."/>
        </authorList>
    </citation>
    <scope>NUCLEOTIDE SEQUENCE [LARGE SCALE GENOMIC DNA]</scope>
    <source>
        <strain evidence="12 13">DSM 7051</strain>
    </source>
</reference>
<feature type="domain" description="ABC transmembrane type-1" evidence="11">
    <location>
        <begin position="84"/>
        <end position="271"/>
    </location>
</feature>
<evidence type="ECO:0000256" key="9">
    <source>
        <dbReference type="ARBA" id="ARBA00023136"/>
    </source>
</evidence>
<feature type="transmembrane region" description="Helical" evidence="10">
    <location>
        <begin position="86"/>
        <end position="110"/>
    </location>
</feature>
<dbReference type="PANTHER" id="PTHR30614:SF20">
    <property type="entry name" value="GLUTAMINE TRANSPORT SYSTEM PERMEASE PROTEIN GLNP"/>
    <property type="match status" value="1"/>
</dbReference>
<evidence type="ECO:0000256" key="2">
    <source>
        <dbReference type="ARBA" id="ARBA00004429"/>
    </source>
</evidence>
<dbReference type="NCBIfam" id="TIGR01726">
    <property type="entry name" value="HEQRo_perm_3TM"/>
    <property type="match status" value="1"/>
</dbReference>
<name>A0A7X0KP34_9HYPH</name>
<comment type="caution">
    <text evidence="12">The sequence shown here is derived from an EMBL/GenBank/DDBJ whole genome shotgun (WGS) entry which is preliminary data.</text>
</comment>
<comment type="similarity">
    <text evidence="3">Belongs to the binding-protein-dependent transport system permease family. HisMQ subfamily.</text>
</comment>
<evidence type="ECO:0000259" key="11">
    <source>
        <dbReference type="PROSITE" id="PS50928"/>
    </source>
</evidence>